<accession>A0A1W1E087</accession>
<sequence length="43" mass="4889">MHNSIKSSILLITHYYPQGGGYALPRPRLNKHNFVISNAAMNY</sequence>
<protein>
    <submittedName>
        <fullName evidence="1">Uncharacterized protein</fullName>
    </submittedName>
</protein>
<gene>
    <name evidence="1" type="ORF">MNB_SUP05-SYMBIONT-5-1361</name>
</gene>
<reference evidence="1" key="1">
    <citation type="submission" date="2016-10" db="EMBL/GenBank/DDBJ databases">
        <authorList>
            <person name="de Groot N.N."/>
        </authorList>
    </citation>
    <scope>NUCLEOTIDE SEQUENCE</scope>
</reference>
<dbReference type="EMBL" id="FPHZ01000005">
    <property type="protein sequence ID" value="SFV87392.1"/>
    <property type="molecule type" value="Genomic_DNA"/>
</dbReference>
<name>A0A1W1E087_9ZZZZ</name>
<evidence type="ECO:0000313" key="1">
    <source>
        <dbReference type="EMBL" id="SFV87392.1"/>
    </source>
</evidence>
<dbReference type="AlphaFoldDB" id="A0A1W1E087"/>
<organism evidence="1">
    <name type="scientific">hydrothermal vent metagenome</name>
    <dbReference type="NCBI Taxonomy" id="652676"/>
    <lineage>
        <taxon>unclassified sequences</taxon>
        <taxon>metagenomes</taxon>
        <taxon>ecological metagenomes</taxon>
    </lineage>
</organism>
<proteinExistence type="predicted"/>